<feature type="region of interest" description="Disordered" evidence="1">
    <location>
        <begin position="113"/>
        <end position="155"/>
    </location>
</feature>
<keyword evidence="3" id="KW-1185">Reference proteome</keyword>
<comment type="caution">
    <text evidence="2">The sequence shown here is derived from an EMBL/GenBank/DDBJ whole genome shotgun (WGS) entry which is preliminary data.</text>
</comment>
<sequence length="155" mass="17091">MDCASTRRIQGWRCRLESLLDFRRQAENTWRGHIHLHPCIPPTIFAGNKHCTIAVQGSDWGNHGLQHILECLPQNGGDAFGLGLMGRGRGQMLHEGTSHHQLAISLNAPRAPAPLRYFGGGQDEPRKTRPPSHSGQGARYEPPRASVPLVEQLGL</sequence>
<dbReference type="Proteomes" id="UP000756346">
    <property type="component" value="Unassembled WGS sequence"/>
</dbReference>
<reference evidence="2" key="1">
    <citation type="journal article" date="2021" name="Nat. Commun.">
        <title>Genetic determinants of endophytism in the Arabidopsis root mycobiome.</title>
        <authorList>
            <person name="Mesny F."/>
            <person name="Miyauchi S."/>
            <person name="Thiergart T."/>
            <person name="Pickel B."/>
            <person name="Atanasova L."/>
            <person name="Karlsson M."/>
            <person name="Huettel B."/>
            <person name="Barry K.W."/>
            <person name="Haridas S."/>
            <person name="Chen C."/>
            <person name="Bauer D."/>
            <person name="Andreopoulos W."/>
            <person name="Pangilinan J."/>
            <person name="LaButti K."/>
            <person name="Riley R."/>
            <person name="Lipzen A."/>
            <person name="Clum A."/>
            <person name="Drula E."/>
            <person name="Henrissat B."/>
            <person name="Kohler A."/>
            <person name="Grigoriev I.V."/>
            <person name="Martin F.M."/>
            <person name="Hacquard S."/>
        </authorList>
    </citation>
    <scope>NUCLEOTIDE SEQUENCE</scope>
    <source>
        <strain evidence="2">MPI-CAGE-CH-0230</strain>
    </source>
</reference>
<name>A0A9P8YIH5_9PEZI</name>
<evidence type="ECO:0000313" key="2">
    <source>
        <dbReference type="EMBL" id="KAH7039916.1"/>
    </source>
</evidence>
<accession>A0A9P8YIH5</accession>
<dbReference type="EMBL" id="JAGTJQ010000001">
    <property type="protein sequence ID" value="KAH7039916.1"/>
    <property type="molecule type" value="Genomic_DNA"/>
</dbReference>
<dbReference type="AlphaFoldDB" id="A0A9P8YIH5"/>
<feature type="non-terminal residue" evidence="2">
    <location>
        <position position="155"/>
    </location>
</feature>
<dbReference type="GeneID" id="70181704"/>
<proteinExistence type="predicted"/>
<evidence type="ECO:0000256" key="1">
    <source>
        <dbReference type="SAM" id="MobiDB-lite"/>
    </source>
</evidence>
<protein>
    <submittedName>
        <fullName evidence="2">Uncharacterized protein</fullName>
    </submittedName>
</protein>
<organism evidence="2 3">
    <name type="scientific">Microdochium trichocladiopsis</name>
    <dbReference type="NCBI Taxonomy" id="1682393"/>
    <lineage>
        <taxon>Eukaryota</taxon>
        <taxon>Fungi</taxon>
        <taxon>Dikarya</taxon>
        <taxon>Ascomycota</taxon>
        <taxon>Pezizomycotina</taxon>
        <taxon>Sordariomycetes</taxon>
        <taxon>Xylariomycetidae</taxon>
        <taxon>Xylariales</taxon>
        <taxon>Microdochiaceae</taxon>
        <taxon>Microdochium</taxon>
    </lineage>
</organism>
<dbReference type="RefSeq" id="XP_046017971.1">
    <property type="nucleotide sequence ID" value="XM_046152158.1"/>
</dbReference>
<evidence type="ECO:0000313" key="3">
    <source>
        <dbReference type="Proteomes" id="UP000756346"/>
    </source>
</evidence>
<gene>
    <name evidence="2" type="ORF">B0I36DRAFT_309601</name>
</gene>